<evidence type="ECO:0000313" key="2">
    <source>
        <dbReference type="Proteomes" id="UP000006201"/>
    </source>
</evidence>
<dbReference type="HOGENOM" id="CLU_3357945_0_0_6"/>
<name>A4C3J0_9GAMM</name>
<organism evidence="1 2">
    <name type="scientific">Pseudoalteromonas tunicata D2</name>
    <dbReference type="NCBI Taxonomy" id="87626"/>
    <lineage>
        <taxon>Bacteria</taxon>
        <taxon>Pseudomonadati</taxon>
        <taxon>Pseudomonadota</taxon>
        <taxon>Gammaproteobacteria</taxon>
        <taxon>Alteromonadales</taxon>
        <taxon>Pseudoalteromonadaceae</taxon>
        <taxon>Pseudoalteromonas</taxon>
    </lineage>
</organism>
<gene>
    <name evidence="1" type="ORF">PTD2_01096</name>
</gene>
<keyword evidence="2" id="KW-1185">Reference proteome</keyword>
<sequence length="36" mass="4093">MWDVQISITTHLGALYYYAQISLMWAYSAVNPTGIN</sequence>
<dbReference type="Proteomes" id="UP000006201">
    <property type="component" value="Unassembled WGS sequence"/>
</dbReference>
<evidence type="ECO:0000313" key="1">
    <source>
        <dbReference type="EMBL" id="EAR30122.1"/>
    </source>
</evidence>
<dbReference type="AlphaFoldDB" id="A4C3J0"/>
<comment type="caution">
    <text evidence="1">The sequence shown here is derived from an EMBL/GenBank/DDBJ whole genome shotgun (WGS) entry which is preliminary data.</text>
</comment>
<accession>A4C3J0</accession>
<proteinExistence type="predicted"/>
<reference evidence="1 2" key="1">
    <citation type="submission" date="2006-02" db="EMBL/GenBank/DDBJ databases">
        <authorList>
            <person name="Moran M.A."/>
            <person name="Kjelleberg S."/>
            <person name="Egan S."/>
            <person name="Saunders N."/>
            <person name="Thomas T."/>
            <person name="Ferriera S."/>
            <person name="Johnson J."/>
            <person name="Kravitz S."/>
            <person name="Halpern A."/>
            <person name="Remington K."/>
            <person name="Beeson K."/>
            <person name="Tran B."/>
            <person name="Rogers Y.-H."/>
            <person name="Friedman R."/>
            <person name="Venter J.C."/>
        </authorList>
    </citation>
    <scope>NUCLEOTIDE SEQUENCE [LARGE SCALE GENOMIC DNA]</scope>
    <source>
        <strain evidence="1 2">D2</strain>
    </source>
</reference>
<protein>
    <submittedName>
        <fullName evidence="1">Uncharacterized protein</fullName>
    </submittedName>
</protein>
<dbReference type="EMBL" id="AAOH01000001">
    <property type="protein sequence ID" value="EAR30122.1"/>
    <property type="molecule type" value="Genomic_DNA"/>
</dbReference>